<dbReference type="AlphaFoldDB" id="A0A6A4X126"/>
<evidence type="ECO:0000256" key="1">
    <source>
        <dbReference type="SAM" id="MobiDB-lite"/>
    </source>
</evidence>
<gene>
    <name evidence="3" type="ORF">FJT64_017311</name>
</gene>
<evidence type="ECO:0000313" key="3">
    <source>
        <dbReference type="EMBL" id="KAF0311913.1"/>
    </source>
</evidence>
<keyword evidence="2" id="KW-0812">Transmembrane</keyword>
<feature type="transmembrane region" description="Helical" evidence="2">
    <location>
        <begin position="380"/>
        <end position="404"/>
    </location>
</feature>
<keyword evidence="2" id="KW-0472">Membrane</keyword>
<feature type="region of interest" description="Disordered" evidence="1">
    <location>
        <begin position="414"/>
        <end position="440"/>
    </location>
</feature>
<dbReference type="EMBL" id="VIIS01000206">
    <property type="protein sequence ID" value="KAF0311913.1"/>
    <property type="molecule type" value="Genomic_DNA"/>
</dbReference>
<comment type="caution">
    <text evidence="3">The sequence shown here is derived from an EMBL/GenBank/DDBJ whole genome shotgun (WGS) entry which is preliminary data.</text>
</comment>
<dbReference type="Proteomes" id="UP000440578">
    <property type="component" value="Unassembled WGS sequence"/>
</dbReference>
<reference evidence="3 4" key="1">
    <citation type="submission" date="2019-07" db="EMBL/GenBank/DDBJ databases">
        <title>Draft genome assembly of a fouling barnacle, Amphibalanus amphitrite (Darwin, 1854): The first reference genome for Thecostraca.</title>
        <authorList>
            <person name="Kim W."/>
        </authorList>
    </citation>
    <scope>NUCLEOTIDE SEQUENCE [LARGE SCALE GENOMIC DNA]</scope>
    <source>
        <strain evidence="3">SNU_AA5</strain>
        <tissue evidence="3">Soma without cirri and trophi</tissue>
    </source>
</reference>
<keyword evidence="2" id="KW-1133">Transmembrane helix</keyword>
<sequence length="557" mass="58210">MLFSDIERLVLEESTEVQIEADRNVSLTVKDVGELQIRKSAFLGWHSKLATLSVTNADSVYVETDALPYDSMFHRVQFSNVSTLTLETGAIGGMISSLQLENVRSLRLSPGAISGKLGTLSLRNVEADSCPPHAFGGSTDSVLLRSVTLSSVESRCLDASGGWKRLAMDDCTLDHLSPRSIHGTIGNITVSRCRIASASPAAVSVNATLLHVSSTTVGELSSWALQVASADSVSLHRLRVGFLRRDALRGLQLADSDGGLSVDGLSVERAEPGALRLSATAPVALTDLQLTGGCACSTPSWARQLLLGASNGARNASGFRGTVSTITEEQDALLRQIEAGNCTVEGISLGEFTAQHCGTPAGTGGLEGQSDDHTPLAPGWSYLGVAALASLLLALTVLLIIIIVRCCRRLPKRRSDRPWRPEPAGADCVGQSSAGGKTAPGSPGAYCRLVIPGDTRQSQAIYSEVADPPMAARPSESAHPNSPEARACTCPPTAPYAVSADTAGCSCQPARLRDAEHTYANMPGAGRVDASAADARADQDAVQPSAPPRLSGRAPGR</sequence>
<proteinExistence type="predicted"/>
<protein>
    <submittedName>
        <fullName evidence="3">Uncharacterized protein</fullName>
    </submittedName>
</protein>
<name>A0A6A4X126_AMPAM</name>
<organism evidence="3 4">
    <name type="scientific">Amphibalanus amphitrite</name>
    <name type="common">Striped barnacle</name>
    <name type="synonym">Balanus amphitrite</name>
    <dbReference type="NCBI Taxonomy" id="1232801"/>
    <lineage>
        <taxon>Eukaryota</taxon>
        <taxon>Metazoa</taxon>
        <taxon>Ecdysozoa</taxon>
        <taxon>Arthropoda</taxon>
        <taxon>Crustacea</taxon>
        <taxon>Multicrustacea</taxon>
        <taxon>Cirripedia</taxon>
        <taxon>Thoracica</taxon>
        <taxon>Thoracicalcarea</taxon>
        <taxon>Balanomorpha</taxon>
        <taxon>Balanoidea</taxon>
        <taxon>Balanidae</taxon>
        <taxon>Amphibalaninae</taxon>
        <taxon>Amphibalanus</taxon>
    </lineage>
</organism>
<evidence type="ECO:0000313" key="4">
    <source>
        <dbReference type="Proteomes" id="UP000440578"/>
    </source>
</evidence>
<evidence type="ECO:0000256" key="2">
    <source>
        <dbReference type="SAM" id="Phobius"/>
    </source>
</evidence>
<feature type="compositionally biased region" description="Low complexity" evidence="1">
    <location>
        <begin position="524"/>
        <end position="534"/>
    </location>
</feature>
<keyword evidence="4" id="KW-1185">Reference proteome</keyword>
<accession>A0A6A4X126</accession>
<feature type="region of interest" description="Disordered" evidence="1">
    <location>
        <begin position="518"/>
        <end position="557"/>
    </location>
</feature>